<dbReference type="PANTHER" id="PTHR10279">
    <property type="entry name" value="ORNITHINE DECARBOXYLASE ANTIZYME"/>
    <property type="match status" value="1"/>
</dbReference>
<evidence type="ECO:0000256" key="4">
    <source>
        <dbReference type="ARBA" id="ARBA00017712"/>
    </source>
</evidence>
<evidence type="ECO:0000256" key="2">
    <source>
        <dbReference type="ARBA" id="ARBA00008796"/>
    </source>
</evidence>
<reference evidence="7 8" key="1">
    <citation type="journal article" date="2024" name="Commun. Biol.">
        <title>Comparative genomic analysis of thermophilic fungi reveals convergent evolutionary adaptations and gene losses.</title>
        <authorList>
            <person name="Steindorff A.S."/>
            <person name="Aguilar-Pontes M.V."/>
            <person name="Robinson A.J."/>
            <person name="Andreopoulos B."/>
            <person name="LaButti K."/>
            <person name="Kuo A."/>
            <person name="Mondo S."/>
            <person name="Riley R."/>
            <person name="Otillar R."/>
            <person name="Haridas S."/>
            <person name="Lipzen A."/>
            <person name="Grimwood J."/>
            <person name="Schmutz J."/>
            <person name="Clum A."/>
            <person name="Reid I.D."/>
            <person name="Moisan M.C."/>
            <person name="Butler G."/>
            <person name="Nguyen T.T.M."/>
            <person name="Dewar K."/>
            <person name="Conant G."/>
            <person name="Drula E."/>
            <person name="Henrissat B."/>
            <person name="Hansel C."/>
            <person name="Singer S."/>
            <person name="Hutchinson M.I."/>
            <person name="de Vries R.P."/>
            <person name="Natvig D.O."/>
            <person name="Powell A.J."/>
            <person name="Tsang A."/>
            <person name="Grigoriev I.V."/>
        </authorList>
    </citation>
    <scope>NUCLEOTIDE SEQUENCE [LARGE SCALE GENOMIC DNA]</scope>
    <source>
        <strain evidence="7 8">CBS 494.80</strain>
    </source>
</reference>
<organism evidence="7 8">
    <name type="scientific">Oculimacula yallundae</name>
    <dbReference type="NCBI Taxonomy" id="86028"/>
    <lineage>
        <taxon>Eukaryota</taxon>
        <taxon>Fungi</taxon>
        <taxon>Dikarya</taxon>
        <taxon>Ascomycota</taxon>
        <taxon>Pezizomycotina</taxon>
        <taxon>Leotiomycetes</taxon>
        <taxon>Helotiales</taxon>
        <taxon>Ploettnerulaceae</taxon>
        <taxon>Oculimacula</taxon>
    </lineage>
</organism>
<keyword evidence="8" id="KW-1185">Reference proteome</keyword>
<accession>A0ABR4CQL9</accession>
<evidence type="ECO:0000313" key="8">
    <source>
        <dbReference type="Proteomes" id="UP001595075"/>
    </source>
</evidence>
<dbReference type="SUPFAM" id="SSF55729">
    <property type="entry name" value="Acyl-CoA N-acyltransferases (Nat)"/>
    <property type="match status" value="1"/>
</dbReference>
<dbReference type="InterPro" id="IPR038581">
    <property type="entry name" value="ODC_AZ_sf"/>
</dbReference>
<dbReference type="EMBL" id="JAZHXI010000005">
    <property type="protein sequence ID" value="KAL2071648.1"/>
    <property type="molecule type" value="Genomic_DNA"/>
</dbReference>
<dbReference type="PANTHER" id="PTHR10279:SF10">
    <property type="entry name" value="ORNITHINE DECARBOXYLASE ANTIZYME"/>
    <property type="match status" value="1"/>
</dbReference>
<gene>
    <name evidence="7" type="ORF">VTL71DRAFT_12883</name>
</gene>
<dbReference type="InterPro" id="IPR002993">
    <property type="entry name" value="ODC_AZ"/>
</dbReference>
<comment type="caution">
    <text evidence="7">The sequence shown here is derived from an EMBL/GenBank/DDBJ whole genome shotgun (WGS) entry which is preliminary data.</text>
</comment>
<protein>
    <recommendedName>
        <fullName evidence="4">Ornithine decarboxylase antizyme</fullName>
    </recommendedName>
</protein>
<evidence type="ECO:0000313" key="7">
    <source>
        <dbReference type="EMBL" id="KAL2071648.1"/>
    </source>
</evidence>
<dbReference type="Proteomes" id="UP001595075">
    <property type="component" value="Unassembled WGS sequence"/>
</dbReference>
<evidence type="ECO:0000256" key="3">
    <source>
        <dbReference type="ARBA" id="ARBA00011486"/>
    </source>
</evidence>
<comment type="subunit">
    <text evidence="3">Interacts with ODC and thereby sterically blocks ODC homodimerization.</text>
</comment>
<comment type="function">
    <text evidence="1">Ornithine decarboxylase (ODC) antizyme protein that negatively regulates ODC activity and intracellular polyamine biosynthesis in response to increased intracellular polyamine levels. Binds to ODC monomers, inhibiting the assembly of the functional ODC homodimer, and targets the monomers for ubiquitin-independent proteolytic destruction by the 26S proteasome.</text>
</comment>
<dbReference type="Gene3D" id="3.40.630.60">
    <property type="match status" value="1"/>
</dbReference>
<keyword evidence="5" id="KW-0688">Ribosomal frameshifting</keyword>
<evidence type="ECO:0000256" key="6">
    <source>
        <dbReference type="SAM" id="MobiDB-lite"/>
    </source>
</evidence>
<feature type="region of interest" description="Disordered" evidence="6">
    <location>
        <begin position="1"/>
        <end position="20"/>
    </location>
</feature>
<name>A0ABR4CQL9_9HELO</name>
<evidence type="ECO:0000256" key="5">
    <source>
        <dbReference type="ARBA" id="ARBA00022758"/>
    </source>
</evidence>
<proteinExistence type="inferred from homology"/>
<comment type="similarity">
    <text evidence="2">Belongs to the ODC antizyme family.</text>
</comment>
<evidence type="ECO:0000256" key="1">
    <source>
        <dbReference type="ARBA" id="ARBA00002307"/>
    </source>
</evidence>
<dbReference type="InterPro" id="IPR016181">
    <property type="entry name" value="Acyl_CoA_acyltransferase"/>
</dbReference>
<sequence>MRPFYLNRTKKSTTGDRHKGYHPSIVSIDSLIHTHIQQHLDDLAASHTDPSKPQASQPWQNLIAMAPSEQDHSSSNWNGETVVTSVLASAYAVDSSARLSGFHYSTTGAGGAKCPPLAALTSANELALISKTNPNRKRETDGKRKSRKEGAAYHIRGECERLFCETMKVVFLGDAGKTTNNGSFEIGTNVHSAPDESVNVHEDYFVKRPSQALDAWVEIWDYSGGSSFRGFVGGDGDKKSLFAFFDSAVVGRDLKQGLMALIELAESVFAVNQVVICLDRSVPEVDRKAFLKSLRWVGFELISLDMWANKLDVTSDRWLYLGMEV</sequence>
<dbReference type="Pfam" id="PF02100">
    <property type="entry name" value="ODC_AZ"/>
    <property type="match status" value="1"/>
</dbReference>